<reference evidence="2 3" key="1">
    <citation type="submission" date="2021-01" db="EMBL/GenBank/DDBJ databases">
        <title>Whole genome shotgun sequence of Asanoa iriomotensis NBRC 100142.</title>
        <authorList>
            <person name="Komaki H."/>
            <person name="Tamura T."/>
        </authorList>
    </citation>
    <scope>NUCLEOTIDE SEQUENCE [LARGE SCALE GENOMIC DNA]</scope>
    <source>
        <strain evidence="2 3">NBRC 100142</strain>
    </source>
</reference>
<proteinExistence type="predicted"/>
<dbReference type="InterPro" id="IPR052916">
    <property type="entry name" value="Type-I_RE_MTase_Subunit"/>
</dbReference>
<dbReference type="EMBL" id="BONC01000006">
    <property type="protein sequence ID" value="GIF55290.1"/>
    <property type="molecule type" value="Genomic_DNA"/>
</dbReference>
<organism evidence="2 3">
    <name type="scientific">Asanoa iriomotensis</name>
    <dbReference type="NCBI Taxonomy" id="234613"/>
    <lineage>
        <taxon>Bacteria</taxon>
        <taxon>Bacillati</taxon>
        <taxon>Actinomycetota</taxon>
        <taxon>Actinomycetes</taxon>
        <taxon>Micromonosporales</taxon>
        <taxon>Micromonosporaceae</taxon>
        <taxon>Asanoa</taxon>
    </lineage>
</organism>
<dbReference type="PANTHER" id="PTHR42998:SF1">
    <property type="entry name" value="TYPE I RESTRICTION ENZYME HINDI METHYLASE SUBUNIT"/>
    <property type="match status" value="1"/>
</dbReference>
<dbReference type="GO" id="GO:0004519">
    <property type="term" value="F:endonuclease activity"/>
    <property type="evidence" value="ECO:0007669"/>
    <property type="project" value="UniProtKB-KW"/>
</dbReference>
<protein>
    <submittedName>
        <fullName evidence="2">Type II restriction endonuclease subunit M</fullName>
    </submittedName>
</protein>
<keyword evidence="2" id="KW-0540">Nuclease</keyword>
<dbReference type="SUPFAM" id="SSF53335">
    <property type="entry name" value="S-adenosyl-L-methionine-dependent methyltransferases"/>
    <property type="match status" value="1"/>
</dbReference>
<name>A0ABQ4BXS6_9ACTN</name>
<dbReference type="InterPro" id="IPR029063">
    <property type="entry name" value="SAM-dependent_MTases_sf"/>
</dbReference>
<dbReference type="Proteomes" id="UP000624325">
    <property type="component" value="Unassembled WGS sequence"/>
</dbReference>
<dbReference type="InterPro" id="IPR003356">
    <property type="entry name" value="DNA_methylase_A-5"/>
</dbReference>
<dbReference type="Gene3D" id="3.40.50.150">
    <property type="entry name" value="Vaccinia Virus protein VP39"/>
    <property type="match status" value="1"/>
</dbReference>
<dbReference type="PANTHER" id="PTHR42998">
    <property type="entry name" value="TYPE I RESTRICTION ENZYME HINDVIIP M PROTEIN-RELATED"/>
    <property type="match status" value="1"/>
</dbReference>
<gene>
    <name evidence="2" type="ORF">Air01nite_13850</name>
</gene>
<evidence type="ECO:0000313" key="2">
    <source>
        <dbReference type="EMBL" id="GIF55290.1"/>
    </source>
</evidence>
<keyword evidence="2" id="KW-0255">Endonuclease</keyword>
<evidence type="ECO:0000313" key="3">
    <source>
        <dbReference type="Proteomes" id="UP000624325"/>
    </source>
</evidence>
<dbReference type="PRINTS" id="PR00507">
    <property type="entry name" value="N12N6MTFRASE"/>
</dbReference>
<feature type="domain" description="DNA methylase adenine-specific" evidence="1">
    <location>
        <begin position="163"/>
        <end position="401"/>
    </location>
</feature>
<evidence type="ECO:0000259" key="1">
    <source>
        <dbReference type="Pfam" id="PF02384"/>
    </source>
</evidence>
<comment type="caution">
    <text evidence="2">The sequence shown here is derived from an EMBL/GenBank/DDBJ whole genome shotgun (WGS) entry which is preliminary data.</text>
</comment>
<dbReference type="RefSeq" id="WP_203701092.1">
    <property type="nucleotide sequence ID" value="NZ_BAAALU010000012.1"/>
</dbReference>
<sequence>MTDPSTIPSSASLTASGIARLANVGRAAVSNWRRRYADFPLPIGGTPTSPSFDARHVEEWLRRHGRLHRAGTEQWAWRHIESYQPAAQINDVLAICGAHLLARAGAMADRLPNPQELLRRLRKLDADLAERVGNVLPESWTPELVTILETVDQLSSERDPESAFEYLHGQFVSSAHSLSGLAGTPDNVAEVMLVLAGSGARTFDFTCGTGSLLRMAADQALRSGSGTRCIAQEINPQYALVALLRLWFVHLRAGREWPDAEPPVVRVDDSLLADAFPDLKADVVVANFPFGIHDWGHDRLGYDARWTFGLPPRTEPELAWVQHALAHLAPEGTAVVLMPPAAASRPAGRRIRAELIRRGALRAVVALPAGLMAPTSIGMHVWVLTQPDPRGSGELLFVDATAAPAGRTLVDVVANAWRSYLSGSYAEEPAVHRAVPAIELLDDQVDMTPQRYLAQAREVAADPAEIIARIKDFDELIERVRQSLPMVRQVSTTPLRSAPQADVADLVRSGSITVLRAVSRGRQGAATVVLTPSDALSGGPATGTAARGADDEPGPRVAAGDILVPVIGHRITARVATAEQVGAELGPGVQLIRVDRDLFDSWFVAGVISRTDNVRVAARTSSGVSGALRIDIRRLSIPVLPLDQQQEYGRVFLQLAEFRTRLDDAAASGAVLAREIGDSLTAGTIGVDPVG</sequence>
<dbReference type="Pfam" id="PF02384">
    <property type="entry name" value="N6_Mtase"/>
    <property type="match status" value="1"/>
</dbReference>
<keyword evidence="3" id="KW-1185">Reference proteome</keyword>
<keyword evidence="2" id="KW-0378">Hydrolase</keyword>
<accession>A0ABQ4BXS6</accession>